<keyword evidence="4" id="KW-1185">Reference proteome</keyword>
<keyword evidence="2" id="KW-0812">Transmembrane</keyword>
<gene>
    <name evidence="3" type="ORF">OSTQU699_LOCUS8607</name>
</gene>
<dbReference type="Pfam" id="PF12400">
    <property type="entry name" value="STIMATE"/>
    <property type="match status" value="2"/>
</dbReference>
<feature type="compositionally biased region" description="Polar residues" evidence="1">
    <location>
        <begin position="269"/>
        <end position="282"/>
    </location>
</feature>
<dbReference type="Proteomes" id="UP000708148">
    <property type="component" value="Unassembled WGS sequence"/>
</dbReference>
<dbReference type="AlphaFoldDB" id="A0A8S1J7T9"/>
<keyword evidence="2" id="KW-0472">Membrane</keyword>
<feature type="transmembrane region" description="Helical" evidence="2">
    <location>
        <begin position="22"/>
        <end position="44"/>
    </location>
</feature>
<dbReference type="PANTHER" id="PTHR31735">
    <property type="entry name" value="VACUOLAR MEMBRANE PROTEIN YPL162C"/>
    <property type="match status" value="1"/>
</dbReference>
<organism evidence="3 4">
    <name type="scientific">Ostreobium quekettii</name>
    <dbReference type="NCBI Taxonomy" id="121088"/>
    <lineage>
        <taxon>Eukaryota</taxon>
        <taxon>Viridiplantae</taxon>
        <taxon>Chlorophyta</taxon>
        <taxon>core chlorophytes</taxon>
        <taxon>Ulvophyceae</taxon>
        <taxon>TCBD clade</taxon>
        <taxon>Bryopsidales</taxon>
        <taxon>Ostreobineae</taxon>
        <taxon>Ostreobiaceae</taxon>
        <taxon>Ostreobium</taxon>
    </lineage>
</organism>
<name>A0A8S1J7T9_9CHLO</name>
<feature type="transmembrane region" description="Helical" evidence="2">
    <location>
        <begin position="221"/>
        <end position="243"/>
    </location>
</feature>
<sequence>MDIGPAGLREGSERDVKDCKLIQGWLAMLAQSVLVVLVVSVLIWKRHVETPRRAWRIWIFDVGKQGAASMLVHVFNIGLSMVASTDAAKTSECSWYFVVYVIDNTLGVALALMLHHLFVKYANNRKKQRVPWAHTLRDGLLLPATEVSCQVAERPGFCEIVAACGYYGHPPSCAWWGIQLSEFLTAVFLSRCVTGGLVFLTKSYGLKQTAALIDRWFHGHPVALLFTVLIFVPLVANVAQAIIKDTILKSRLLLKTFSGEVARRTSLQRAASLSSPHQGNSVDNHESPRLRLGARCQGEA</sequence>
<evidence type="ECO:0000313" key="4">
    <source>
        <dbReference type="Proteomes" id="UP000708148"/>
    </source>
</evidence>
<keyword evidence="2" id="KW-1133">Transmembrane helix</keyword>
<dbReference type="OrthoDB" id="431202at2759"/>
<reference evidence="3" key="1">
    <citation type="submission" date="2020-12" db="EMBL/GenBank/DDBJ databases">
        <authorList>
            <person name="Iha C."/>
        </authorList>
    </citation>
    <scope>NUCLEOTIDE SEQUENCE</scope>
</reference>
<evidence type="ECO:0000256" key="1">
    <source>
        <dbReference type="SAM" id="MobiDB-lite"/>
    </source>
</evidence>
<dbReference type="PANTHER" id="PTHR31735:SF1">
    <property type="entry name" value="VACUOLAR MEMBRANE PROTEIN YPL162C"/>
    <property type="match status" value="1"/>
</dbReference>
<feature type="transmembrane region" description="Helical" evidence="2">
    <location>
        <begin position="95"/>
        <end position="119"/>
    </location>
</feature>
<feature type="transmembrane region" description="Helical" evidence="2">
    <location>
        <begin position="65"/>
        <end position="83"/>
    </location>
</feature>
<dbReference type="GO" id="GO:0016020">
    <property type="term" value="C:membrane"/>
    <property type="evidence" value="ECO:0007669"/>
    <property type="project" value="TreeGrafter"/>
</dbReference>
<evidence type="ECO:0000256" key="2">
    <source>
        <dbReference type="SAM" id="Phobius"/>
    </source>
</evidence>
<comment type="caution">
    <text evidence="3">The sequence shown here is derived from an EMBL/GenBank/DDBJ whole genome shotgun (WGS) entry which is preliminary data.</text>
</comment>
<dbReference type="InterPro" id="IPR022127">
    <property type="entry name" value="STIMATE/YPL162C"/>
</dbReference>
<protein>
    <submittedName>
        <fullName evidence="3">Uncharacterized protein</fullName>
    </submittedName>
</protein>
<feature type="region of interest" description="Disordered" evidence="1">
    <location>
        <begin position="269"/>
        <end position="300"/>
    </location>
</feature>
<proteinExistence type="predicted"/>
<evidence type="ECO:0000313" key="3">
    <source>
        <dbReference type="EMBL" id="CAD7703250.1"/>
    </source>
</evidence>
<accession>A0A8S1J7T9</accession>
<dbReference type="EMBL" id="CAJHUC010002132">
    <property type="protein sequence ID" value="CAD7703250.1"/>
    <property type="molecule type" value="Genomic_DNA"/>
</dbReference>